<dbReference type="PROSITE" id="PS51379">
    <property type="entry name" value="4FE4S_FER_2"/>
    <property type="match status" value="1"/>
</dbReference>
<dbReference type="Pfam" id="PF13183">
    <property type="entry name" value="Fer4_8"/>
    <property type="match status" value="1"/>
</dbReference>
<dbReference type="InterPro" id="IPR009051">
    <property type="entry name" value="Helical_ferredxn"/>
</dbReference>
<dbReference type="RefSeq" id="WP_034421170.1">
    <property type="nucleotide sequence ID" value="NZ_CP045798.1"/>
</dbReference>
<organism evidence="14 15">
    <name type="scientific">Thermanaerosceptrum fracticalcis</name>
    <dbReference type="NCBI Taxonomy" id="1712410"/>
    <lineage>
        <taxon>Bacteria</taxon>
        <taxon>Bacillati</taxon>
        <taxon>Bacillota</taxon>
        <taxon>Clostridia</taxon>
        <taxon>Eubacteriales</taxon>
        <taxon>Peptococcaceae</taxon>
        <taxon>Thermanaerosceptrum</taxon>
    </lineage>
</organism>
<keyword evidence="4" id="KW-0816">Tricarboxylic acid cycle</keyword>
<dbReference type="KEGG" id="tfr:BR63_17465"/>
<feature type="domain" description="4Fe-4S ferredoxin-type" evidence="13">
    <location>
        <begin position="193"/>
        <end position="225"/>
    </location>
</feature>
<dbReference type="Gene3D" id="1.10.1060.10">
    <property type="entry name" value="Alpha-helical ferredoxin"/>
    <property type="match status" value="1"/>
</dbReference>
<keyword evidence="10 11" id="KW-0003">3Fe-4S</keyword>
<dbReference type="EC" id="1.3.5.1" evidence="11"/>
<keyword evidence="15" id="KW-1185">Reference proteome</keyword>
<evidence type="ECO:0000256" key="8">
    <source>
        <dbReference type="ARBA" id="ARBA00023004"/>
    </source>
</evidence>
<evidence type="ECO:0000256" key="7">
    <source>
        <dbReference type="ARBA" id="ARBA00023002"/>
    </source>
</evidence>
<dbReference type="EMBL" id="CP045798">
    <property type="protein sequence ID" value="QNB47890.1"/>
    <property type="molecule type" value="Genomic_DNA"/>
</dbReference>
<dbReference type="PANTHER" id="PTHR11921:SF29">
    <property type="entry name" value="SUCCINATE DEHYDROGENASE [UBIQUINONE] IRON-SULFUR SUBUNIT, MITOCHONDRIAL"/>
    <property type="match status" value="1"/>
</dbReference>
<dbReference type="GO" id="GO:0009055">
    <property type="term" value="F:electron transfer activity"/>
    <property type="evidence" value="ECO:0007669"/>
    <property type="project" value="InterPro"/>
</dbReference>
<dbReference type="GO" id="GO:0008177">
    <property type="term" value="F:succinate dehydrogenase (quinone) activity"/>
    <property type="evidence" value="ECO:0007669"/>
    <property type="project" value="UniProtKB-EC"/>
</dbReference>
<dbReference type="InterPro" id="IPR036010">
    <property type="entry name" value="2Fe-2S_ferredoxin-like_sf"/>
</dbReference>
<dbReference type="InterPro" id="IPR025192">
    <property type="entry name" value="Succ_DH/fum_Rdtase_N"/>
</dbReference>
<comment type="cofactor">
    <cofactor evidence="11">
        <name>[2Fe-2S] cluster</name>
        <dbReference type="ChEBI" id="CHEBI:190135"/>
    </cofactor>
    <text evidence="11">Binds 1 [2Fe-2S] cluster.</text>
</comment>
<accession>A0A7G6E736</accession>
<comment type="similarity">
    <text evidence="2 11">Belongs to the succinate dehydrogenase/fumarate reductase iron-sulfur protein family.</text>
</comment>
<dbReference type="OrthoDB" id="9804391at2"/>
<evidence type="ECO:0000256" key="1">
    <source>
        <dbReference type="ARBA" id="ARBA00005163"/>
    </source>
</evidence>
<dbReference type="Pfam" id="PF13085">
    <property type="entry name" value="Fer2_3"/>
    <property type="match status" value="1"/>
</dbReference>
<dbReference type="GO" id="GO:0051539">
    <property type="term" value="F:4 iron, 4 sulfur cluster binding"/>
    <property type="evidence" value="ECO:0007669"/>
    <property type="project" value="UniProtKB-KW"/>
</dbReference>
<dbReference type="InterPro" id="IPR004489">
    <property type="entry name" value="Succ_DH/fum_Rdtase_Fe-S"/>
</dbReference>
<comment type="catalytic activity">
    <reaction evidence="11">
        <text>a menaquinone + succinate = a menaquinol + fumarate</text>
        <dbReference type="Rhea" id="RHEA:27834"/>
        <dbReference type="Rhea" id="RHEA-COMP:9537"/>
        <dbReference type="Rhea" id="RHEA-COMP:9539"/>
        <dbReference type="ChEBI" id="CHEBI:16374"/>
        <dbReference type="ChEBI" id="CHEBI:18151"/>
        <dbReference type="ChEBI" id="CHEBI:29806"/>
        <dbReference type="ChEBI" id="CHEBI:30031"/>
        <dbReference type="EC" id="1.3.5.1"/>
    </reaction>
</comment>
<evidence type="ECO:0000313" key="14">
    <source>
        <dbReference type="EMBL" id="QNB47890.1"/>
    </source>
</evidence>
<evidence type="ECO:0000256" key="6">
    <source>
        <dbReference type="ARBA" id="ARBA00022723"/>
    </source>
</evidence>
<evidence type="ECO:0000259" key="13">
    <source>
        <dbReference type="PROSITE" id="PS51379"/>
    </source>
</evidence>
<name>A0A7G6E736_THEFR</name>
<protein>
    <recommendedName>
        <fullName evidence="11">Fumarate reductase iron-sulfur subunit</fullName>
        <ecNumber evidence="11">1.3.5.1</ecNumber>
    </recommendedName>
</protein>
<dbReference type="InterPro" id="IPR017896">
    <property type="entry name" value="4Fe4S_Fe-S-bd"/>
</dbReference>
<evidence type="ECO:0000256" key="4">
    <source>
        <dbReference type="ARBA" id="ARBA00022532"/>
    </source>
</evidence>
<dbReference type="InterPro" id="IPR017900">
    <property type="entry name" value="4Fe4S_Fe_S_CS"/>
</dbReference>
<evidence type="ECO:0000256" key="5">
    <source>
        <dbReference type="ARBA" id="ARBA00022714"/>
    </source>
</evidence>
<dbReference type="GO" id="GO:0051537">
    <property type="term" value="F:2 iron, 2 sulfur cluster binding"/>
    <property type="evidence" value="ECO:0007669"/>
    <property type="project" value="UniProtKB-KW"/>
</dbReference>
<dbReference type="InterPro" id="IPR001041">
    <property type="entry name" value="2Fe-2S_ferredoxin-type"/>
</dbReference>
<dbReference type="InterPro" id="IPR006058">
    <property type="entry name" value="2Fe2S_fd_BS"/>
</dbReference>
<reference evidence="14 15" key="1">
    <citation type="journal article" date="2019" name="Front. Microbiol.">
        <title>Thermoanaerosceptrum fracticalcis gen. nov. sp. nov., a Novel Fumarate-Fermenting Microorganism From a Deep Fractured Carbonate Aquifer of the US Great Basin.</title>
        <authorList>
            <person name="Hamilton-Brehm S.D."/>
            <person name="Stewart L.E."/>
            <person name="Zavarin M."/>
            <person name="Caldwell M."/>
            <person name="Lawson P.A."/>
            <person name="Onstott T.C."/>
            <person name="Grzymski J."/>
            <person name="Neveux I."/>
            <person name="Lollar B.S."/>
            <person name="Russell C.E."/>
            <person name="Moser D.P."/>
        </authorList>
    </citation>
    <scope>NUCLEOTIDE SEQUENCE [LARGE SCALE GENOMIC DNA]</scope>
    <source>
        <strain evidence="14 15">DRI-13</strain>
    </source>
</reference>
<dbReference type="GO" id="GO:0051538">
    <property type="term" value="F:3 iron, 4 sulfur cluster binding"/>
    <property type="evidence" value="ECO:0007669"/>
    <property type="project" value="UniProtKB-KW"/>
</dbReference>
<dbReference type="InterPro" id="IPR012675">
    <property type="entry name" value="Beta-grasp_dom_sf"/>
</dbReference>
<dbReference type="SUPFAM" id="SSF46548">
    <property type="entry name" value="alpha-helical ferredoxin"/>
    <property type="match status" value="1"/>
</dbReference>
<comment type="cofactor">
    <cofactor evidence="11">
        <name>[4Fe-4S] cluster</name>
        <dbReference type="ChEBI" id="CHEBI:49883"/>
    </cofactor>
    <text evidence="11">Binds 1 [4Fe-4S] cluster.</text>
</comment>
<dbReference type="PROSITE" id="PS51085">
    <property type="entry name" value="2FE2S_FER_2"/>
    <property type="match status" value="1"/>
</dbReference>
<dbReference type="AlphaFoldDB" id="A0A7G6E736"/>
<dbReference type="GO" id="GO:0022904">
    <property type="term" value="P:respiratory electron transport chain"/>
    <property type="evidence" value="ECO:0007669"/>
    <property type="project" value="TreeGrafter"/>
</dbReference>
<evidence type="ECO:0000256" key="9">
    <source>
        <dbReference type="ARBA" id="ARBA00023014"/>
    </source>
</evidence>
<gene>
    <name evidence="14" type="ORF">BR63_17465</name>
</gene>
<dbReference type="GO" id="GO:0046872">
    <property type="term" value="F:metal ion binding"/>
    <property type="evidence" value="ECO:0007669"/>
    <property type="project" value="UniProtKB-KW"/>
</dbReference>
<dbReference type="Gene3D" id="3.10.20.30">
    <property type="match status" value="1"/>
</dbReference>
<dbReference type="Proteomes" id="UP000515847">
    <property type="component" value="Chromosome"/>
</dbReference>
<dbReference type="GO" id="GO:0006099">
    <property type="term" value="P:tricarboxylic acid cycle"/>
    <property type="evidence" value="ECO:0007669"/>
    <property type="project" value="UniProtKB-KW"/>
</dbReference>
<keyword evidence="9 11" id="KW-0411">Iron-sulfur</keyword>
<sequence>MDTITYRIKRFDGTKEWFQQYTFPYEKNKTLLWGLIKIRDEQDPTLNFTSACRHAICGSCGVRVNGNAVLACKTSLDELLEVYQTSVLTVEPLSNFPVVRDLVVDWDPKLERMKEVRPWLIVDEKKDCTRGFSQSEEEFHKISNPTDCILCGCCTSECTQHTTNSQGFYEPFIFTKSYRFTVDSRDGAPAQHLTPALEKGGLWKCVRCMQCITKCPKGVRPADHISGLRQESMNMGYTRNKGARHAYAFYDDVKNSGRLNEMTLPIKTEGFFNTLHRLPFALRLLKKGKINPLHIPKPVPGIEGVRKIYRLVRKGEAK</sequence>
<comment type="cofactor">
    <cofactor evidence="11">
        <name>[3Fe-4S] cluster</name>
        <dbReference type="ChEBI" id="CHEBI:21137"/>
    </cofactor>
    <text evidence="11">Binds 1 [3Fe-4S] cluster.</text>
</comment>
<evidence type="ECO:0000259" key="12">
    <source>
        <dbReference type="PROSITE" id="PS51085"/>
    </source>
</evidence>
<keyword evidence="8 11" id="KW-0408">Iron</keyword>
<dbReference type="PANTHER" id="PTHR11921">
    <property type="entry name" value="SUCCINATE DEHYDROGENASE IRON-SULFUR PROTEIN"/>
    <property type="match status" value="1"/>
</dbReference>
<evidence type="ECO:0000256" key="2">
    <source>
        <dbReference type="ARBA" id="ARBA00009433"/>
    </source>
</evidence>
<keyword evidence="6 11" id="KW-0479">Metal-binding</keyword>
<keyword evidence="7" id="KW-0560">Oxidoreductase</keyword>
<evidence type="ECO:0000256" key="10">
    <source>
        <dbReference type="ARBA" id="ARBA00023291"/>
    </source>
</evidence>
<feature type="domain" description="2Fe-2S ferredoxin-type" evidence="12">
    <location>
        <begin position="2"/>
        <end position="93"/>
    </location>
</feature>
<dbReference type="NCBIfam" id="TIGR00384">
    <property type="entry name" value="dhsB"/>
    <property type="match status" value="1"/>
</dbReference>
<keyword evidence="3 11" id="KW-0004">4Fe-4S</keyword>
<dbReference type="PROSITE" id="PS00197">
    <property type="entry name" value="2FE2S_FER_1"/>
    <property type="match status" value="1"/>
</dbReference>
<proteinExistence type="inferred from homology"/>
<dbReference type="SUPFAM" id="SSF54292">
    <property type="entry name" value="2Fe-2S ferredoxin-like"/>
    <property type="match status" value="1"/>
</dbReference>
<comment type="pathway">
    <text evidence="1">Carbohydrate metabolism; tricarboxylic acid cycle.</text>
</comment>
<evidence type="ECO:0000256" key="3">
    <source>
        <dbReference type="ARBA" id="ARBA00022485"/>
    </source>
</evidence>
<dbReference type="PROSITE" id="PS00198">
    <property type="entry name" value="4FE4S_FER_1"/>
    <property type="match status" value="1"/>
</dbReference>
<keyword evidence="5 11" id="KW-0001">2Fe-2S</keyword>
<evidence type="ECO:0000256" key="11">
    <source>
        <dbReference type="RuleBase" id="RU361237"/>
    </source>
</evidence>
<dbReference type="CDD" id="cd00207">
    <property type="entry name" value="fer2"/>
    <property type="match status" value="1"/>
</dbReference>
<evidence type="ECO:0000313" key="15">
    <source>
        <dbReference type="Proteomes" id="UP000515847"/>
    </source>
</evidence>
<dbReference type="InterPro" id="IPR050573">
    <property type="entry name" value="SDH/FRD_Iron-Sulfur"/>
</dbReference>